<evidence type="ECO:0000313" key="3">
    <source>
        <dbReference type="Proteomes" id="UP001500443"/>
    </source>
</evidence>
<name>A0ABN2YFJ5_9ACTN</name>
<dbReference type="Proteomes" id="UP001500443">
    <property type="component" value="Unassembled WGS sequence"/>
</dbReference>
<protein>
    <submittedName>
        <fullName evidence="2">Uncharacterized protein</fullName>
    </submittedName>
</protein>
<dbReference type="RefSeq" id="WP_344290746.1">
    <property type="nucleotide sequence ID" value="NZ_BAAAPF010000098.1"/>
</dbReference>
<feature type="region of interest" description="Disordered" evidence="1">
    <location>
        <begin position="39"/>
        <end position="76"/>
    </location>
</feature>
<organism evidence="2 3">
    <name type="scientific">Streptomyces synnematoformans</name>
    <dbReference type="NCBI Taxonomy" id="415721"/>
    <lineage>
        <taxon>Bacteria</taxon>
        <taxon>Bacillati</taxon>
        <taxon>Actinomycetota</taxon>
        <taxon>Actinomycetes</taxon>
        <taxon>Kitasatosporales</taxon>
        <taxon>Streptomycetaceae</taxon>
        <taxon>Streptomyces</taxon>
    </lineage>
</organism>
<comment type="caution">
    <text evidence="2">The sequence shown here is derived from an EMBL/GenBank/DDBJ whole genome shotgun (WGS) entry which is preliminary data.</text>
</comment>
<reference evidence="2 3" key="1">
    <citation type="journal article" date="2019" name="Int. J. Syst. Evol. Microbiol.">
        <title>The Global Catalogue of Microorganisms (GCM) 10K type strain sequencing project: providing services to taxonomists for standard genome sequencing and annotation.</title>
        <authorList>
            <consortium name="The Broad Institute Genomics Platform"/>
            <consortium name="The Broad Institute Genome Sequencing Center for Infectious Disease"/>
            <person name="Wu L."/>
            <person name="Ma J."/>
        </authorList>
    </citation>
    <scope>NUCLEOTIDE SEQUENCE [LARGE SCALE GENOMIC DNA]</scope>
    <source>
        <strain evidence="2 3">JCM 15481</strain>
    </source>
</reference>
<keyword evidence="3" id="KW-1185">Reference proteome</keyword>
<proteinExistence type="predicted"/>
<gene>
    <name evidence="2" type="ORF">GCM10009802_32810</name>
</gene>
<sequence>MPSSPSSLPSWPPPRPTVTGVLRTIEGLLLRGEQRTARRNAWDAVLEDRRRASARRESESAVGRAGPVGGTSALPR</sequence>
<feature type="compositionally biased region" description="Basic and acidic residues" evidence="1">
    <location>
        <begin position="46"/>
        <end position="59"/>
    </location>
</feature>
<dbReference type="EMBL" id="BAAAPF010000098">
    <property type="protein sequence ID" value="GAA2126691.1"/>
    <property type="molecule type" value="Genomic_DNA"/>
</dbReference>
<accession>A0ABN2YFJ5</accession>
<evidence type="ECO:0000313" key="2">
    <source>
        <dbReference type="EMBL" id="GAA2126691.1"/>
    </source>
</evidence>
<evidence type="ECO:0000256" key="1">
    <source>
        <dbReference type="SAM" id="MobiDB-lite"/>
    </source>
</evidence>